<sequence>MIGRAVSDRAGAVSRRAALAGLATTAWTLASGRSGASETGGLAAGQIERLVIAGMPATPTVLLARAIASGAFASHVTTPTLTVWRTLDELRAGVRTGAYDLVALPTDAAASLFNAGAAIRLVDVLAWGLLFLIGRADVQRVEQLAGRRVTVAFRGEAPDLILRLVLRRLGVDPDRDVELDYCGSPAETARRLLAGETDLAALPEPVATAVLMRAAPSDRPVRRIADLTAAYGALVGRPRGLPKAGLVASEALLQSRPELVVAAHAACVTAADWVRAEPAAAGRLGAEPLDLPAAVIEASLPHFRLDVVTAAAAHDDIAHYYADLTAVAPNVLGGPLPPARFYWGDTA</sequence>
<dbReference type="OrthoDB" id="9814375at2"/>
<dbReference type="Proteomes" id="UP000249130">
    <property type="component" value="Unassembled WGS sequence"/>
</dbReference>
<dbReference type="RefSeq" id="WP_111417925.1">
    <property type="nucleotide sequence ID" value="NZ_NPEX01000020.1"/>
</dbReference>
<dbReference type="AlphaFoldDB" id="A0A327L6X6"/>
<comment type="caution">
    <text evidence="1">The sequence shown here is derived from an EMBL/GenBank/DDBJ whole genome shotgun (WGS) entry which is preliminary data.</text>
</comment>
<reference evidence="1 2" key="1">
    <citation type="submission" date="2017-07" db="EMBL/GenBank/DDBJ databases">
        <title>Draft Genome Sequences of Select Purple Nonsulfur Bacteria.</title>
        <authorList>
            <person name="Lasarre B."/>
            <person name="Mckinlay J.B."/>
        </authorList>
    </citation>
    <scope>NUCLEOTIDE SEQUENCE [LARGE SCALE GENOMIC DNA]</scope>
    <source>
        <strain evidence="1 2">DSM 5909</strain>
    </source>
</reference>
<keyword evidence="2" id="KW-1185">Reference proteome</keyword>
<dbReference type="InterPro" id="IPR027024">
    <property type="entry name" value="UCP027386_ABC_sbc_TM0202"/>
</dbReference>
<dbReference type="Pfam" id="PF13379">
    <property type="entry name" value="NMT1_2"/>
    <property type="match status" value="1"/>
</dbReference>
<dbReference type="Gene3D" id="3.40.190.10">
    <property type="entry name" value="Periplasmic binding protein-like II"/>
    <property type="match status" value="2"/>
</dbReference>
<evidence type="ECO:0000313" key="1">
    <source>
        <dbReference type="EMBL" id="RAI45262.1"/>
    </source>
</evidence>
<gene>
    <name evidence="1" type="ORF">CH341_04940</name>
</gene>
<protein>
    <recommendedName>
        <fullName evidence="3">ABC transporter substrate-binding protein</fullName>
    </recommendedName>
</protein>
<dbReference type="PANTHER" id="PTHR30024:SF46">
    <property type="entry name" value="ABC TRANSPORTER, SUBSTRATE-BINDING LIPOPROTEIN"/>
    <property type="match status" value="1"/>
</dbReference>
<dbReference type="SUPFAM" id="SSF53850">
    <property type="entry name" value="Periplasmic binding protein-like II"/>
    <property type="match status" value="1"/>
</dbReference>
<evidence type="ECO:0008006" key="3">
    <source>
        <dbReference type="Google" id="ProtNLM"/>
    </source>
</evidence>
<dbReference type="PIRSF" id="PIRSF027386">
    <property type="entry name" value="UCP027386_ABC_sbc_TM0202"/>
    <property type="match status" value="1"/>
</dbReference>
<accession>A0A327L6X6</accession>
<evidence type="ECO:0000313" key="2">
    <source>
        <dbReference type="Proteomes" id="UP000249130"/>
    </source>
</evidence>
<organism evidence="1 2">
    <name type="scientific">Rhodoplanes roseus</name>
    <dbReference type="NCBI Taxonomy" id="29409"/>
    <lineage>
        <taxon>Bacteria</taxon>
        <taxon>Pseudomonadati</taxon>
        <taxon>Pseudomonadota</taxon>
        <taxon>Alphaproteobacteria</taxon>
        <taxon>Hyphomicrobiales</taxon>
        <taxon>Nitrobacteraceae</taxon>
        <taxon>Rhodoplanes</taxon>
    </lineage>
</organism>
<dbReference type="EMBL" id="NPEX01000020">
    <property type="protein sequence ID" value="RAI45262.1"/>
    <property type="molecule type" value="Genomic_DNA"/>
</dbReference>
<dbReference type="PANTHER" id="PTHR30024">
    <property type="entry name" value="ALIPHATIC SULFONATES-BINDING PROTEIN-RELATED"/>
    <property type="match status" value="1"/>
</dbReference>
<name>A0A327L6X6_9BRAD</name>
<proteinExistence type="predicted"/>